<reference evidence="13 14" key="1">
    <citation type="journal article" date="2019" name="Int. J. Syst. Evol. Microbiol.">
        <title>The Global Catalogue of Microorganisms (GCM) 10K type strain sequencing project: providing services to taxonomists for standard genome sequencing and annotation.</title>
        <authorList>
            <consortium name="The Broad Institute Genomics Platform"/>
            <consortium name="The Broad Institute Genome Sequencing Center for Infectious Disease"/>
            <person name="Wu L."/>
            <person name="Ma J."/>
        </authorList>
    </citation>
    <scope>NUCLEOTIDE SEQUENCE [LARGE SCALE GENOMIC DNA]</scope>
    <source>
        <strain evidence="13 14">JCM 15503</strain>
    </source>
</reference>
<evidence type="ECO:0000313" key="14">
    <source>
        <dbReference type="Proteomes" id="UP001500279"/>
    </source>
</evidence>
<dbReference type="RefSeq" id="WP_231011174.1">
    <property type="nucleotide sequence ID" value="NZ_BAAAEW010000006.1"/>
</dbReference>
<sequence>MLRTDTTLSLFDAEPAPEVAATSREAVLALLPAWADAGWLRRLDAALPAFLAELDAAASPELLLAAALLSQMEGRGHTCLPLQDLCGDPNALLGWPLAGAQALAELWLAMPAAPAGWQQALQGSAVLRSVDAGEADAGQPLVLAAGRLYLRRYWDHERRVAAQVLDRARRAQPIDEAAAREWLDALFDAPKPGTVDWQRLACAIALRGGFSVITGGPGTGKTYTAARLLALLFAVDPAPERLRIALAAPTGKAAARLKQSLDSALQGLAERLAPKLDLTLLAGRIGAARTLHALLGARPDSRQFRHHAGQPLDVDVLIVDEASMVHLEMMASLLDALPPQARLILLGDKDQLASVEAGAVLADLCEGAEQGGYSEQTARYAQAVASISLPEEYLAQASPPALLAQHTVMLRESRRFGGPIGQLALAVHVGDGARAQQLLRDEGPQGRAAPNPPRVGVKETWDAPAFPCEHGPLWGLETATQADVLRLALHGRPGAPASYQAYLSRLALRPASGDVDAHGAWARDVLLQFERFRLLCAVREGPWGAAGLNRAVQQALAEAGWLQVRGEWFIGRPVMVTRNDSALGVFNGDIGIVLPAAGDGGNLRAWFLDGPRLRSVAVTRLSQVESAFAMTVHKSQGSEFEHTALVLPEQAGLLLSRELVYTGITRAREAFSLLAPRPGLMTQAASLPTRRASGLLDRLRTT</sequence>
<dbReference type="SMART" id="SM00382">
    <property type="entry name" value="AAA"/>
    <property type="match status" value="1"/>
</dbReference>
<evidence type="ECO:0000259" key="12">
    <source>
        <dbReference type="SMART" id="SM00382"/>
    </source>
</evidence>
<evidence type="ECO:0000256" key="3">
    <source>
        <dbReference type="ARBA" id="ARBA00022763"/>
    </source>
</evidence>
<dbReference type="EMBL" id="BAAAEW010000006">
    <property type="protein sequence ID" value="GAA0745903.1"/>
    <property type="molecule type" value="Genomic_DNA"/>
</dbReference>
<keyword evidence="4 11" id="KW-0378">Hydrolase</keyword>
<evidence type="ECO:0000256" key="1">
    <source>
        <dbReference type="ARBA" id="ARBA00022722"/>
    </source>
</evidence>
<dbReference type="SUPFAM" id="SSF52540">
    <property type="entry name" value="P-loop containing nucleoside triphosphate hydrolases"/>
    <property type="match status" value="2"/>
</dbReference>
<name>A0ABN1JSN0_9BURK</name>
<dbReference type="Pfam" id="PF13538">
    <property type="entry name" value="UvrD_C_2"/>
    <property type="match status" value="1"/>
</dbReference>
<organism evidence="13 14">
    <name type="scientific">Ideonella azotifigens</name>
    <dbReference type="NCBI Taxonomy" id="513160"/>
    <lineage>
        <taxon>Bacteria</taxon>
        <taxon>Pseudomonadati</taxon>
        <taxon>Pseudomonadota</taxon>
        <taxon>Betaproteobacteria</taxon>
        <taxon>Burkholderiales</taxon>
        <taxon>Sphaerotilaceae</taxon>
        <taxon>Ideonella</taxon>
    </lineage>
</organism>
<dbReference type="InterPro" id="IPR041851">
    <property type="entry name" value="RecD_N_sf"/>
</dbReference>
<comment type="similarity">
    <text evidence="11">Belongs to the RecD family.</text>
</comment>
<keyword evidence="1 11" id="KW-0540">Nuclease</keyword>
<comment type="function">
    <text evidence="11">A helicase/nuclease that prepares dsDNA breaks (DSB) for recombinational DNA repair. Binds to DSBs and unwinds DNA via a highly rapid and processive ATP-dependent bidirectional helicase activity. Unwinds dsDNA until it encounters a Chi (crossover hotspot instigator) sequence from the 3' direction. Cuts ssDNA a few nucleotides 3' to the Chi site. The properties and activities of the enzyme are changed at Chi. The Chi-altered holoenzyme produces a long 3'-ssDNA overhang and facilitates RecA-binding to the ssDNA for homologous DNA recombination and repair. Holoenzyme degrades any linearized DNA that is unable to undergo homologous recombination. In the holoenzyme this subunit has ssDNA-dependent ATPase and 5'-3' helicase activity. When added to pre-assembled RecBC greatly stimulates nuclease activity and augments holoenzyme processivity. Negatively regulates the RecA-loading ability of RecBCD.</text>
</comment>
<evidence type="ECO:0000256" key="7">
    <source>
        <dbReference type="ARBA" id="ARBA00022840"/>
    </source>
</evidence>
<comment type="catalytic activity">
    <reaction evidence="11">
        <text>ATP + H2O = ADP + phosphate + H(+)</text>
        <dbReference type="Rhea" id="RHEA:13065"/>
        <dbReference type="ChEBI" id="CHEBI:15377"/>
        <dbReference type="ChEBI" id="CHEBI:15378"/>
        <dbReference type="ChEBI" id="CHEBI:30616"/>
        <dbReference type="ChEBI" id="CHEBI:43474"/>
        <dbReference type="ChEBI" id="CHEBI:456216"/>
        <dbReference type="EC" id="5.6.2.3"/>
    </reaction>
</comment>
<dbReference type="InterPro" id="IPR003593">
    <property type="entry name" value="AAA+_ATPase"/>
</dbReference>
<evidence type="ECO:0000313" key="13">
    <source>
        <dbReference type="EMBL" id="GAA0745903.1"/>
    </source>
</evidence>
<protein>
    <recommendedName>
        <fullName evidence="11">RecBCD enzyme subunit RecD</fullName>
        <ecNumber evidence="11">5.6.2.3</ecNumber>
    </recommendedName>
    <alternativeName>
        <fullName evidence="11">DNA 5'-3' helicase subunit RecD</fullName>
    </alternativeName>
    <alternativeName>
        <fullName evidence="11">Exonuclease V subunit RecD</fullName>
        <shortName evidence="11">ExoV subunit RecD</shortName>
    </alternativeName>
    <alternativeName>
        <fullName evidence="11">Helicase/nuclease RecBCD subunit RecD</fullName>
    </alternativeName>
</protein>
<dbReference type="InterPro" id="IPR050534">
    <property type="entry name" value="Coronavir_polyprotein_1ab"/>
</dbReference>
<evidence type="ECO:0000256" key="2">
    <source>
        <dbReference type="ARBA" id="ARBA00022741"/>
    </source>
</evidence>
<dbReference type="CDD" id="cd18809">
    <property type="entry name" value="SF1_C_RecD"/>
    <property type="match status" value="1"/>
</dbReference>
<dbReference type="Proteomes" id="UP001500279">
    <property type="component" value="Unassembled WGS sequence"/>
</dbReference>
<evidence type="ECO:0000256" key="9">
    <source>
        <dbReference type="ARBA" id="ARBA00023204"/>
    </source>
</evidence>
<dbReference type="Gene3D" id="1.10.10.1020">
    <property type="entry name" value="RecBCD complex, subunit RecD, N-terminal domain"/>
    <property type="match status" value="1"/>
</dbReference>
<evidence type="ECO:0000256" key="10">
    <source>
        <dbReference type="ARBA" id="ARBA00023235"/>
    </source>
</evidence>
<evidence type="ECO:0000256" key="8">
    <source>
        <dbReference type="ARBA" id="ARBA00023125"/>
    </source>
</evidence>
<keyword evidence="10 11" id="KW-0413">Isomerase</keyword>
<dbReference type="CDD" id="cd17933">
    <property type="entry name" value="DEXSc_RecD-like"/>
    <property type="match status" value="1"/>
</dbReference>
<comment type="miscellaneous">
    <text evidence="11">In the RecBCD complex, RecB has a slow 3'-5' helicase, an exonuclease activity and loads RecA onto ssDNA, RecD has a fast 5'-3' helicase activity, while RecC stimulates the ATPase and processivity of the RecB helicase and contributes to recognition of the Chi site.</text>
</comment>
<dbReference type="EC" id="5.6.2.3" evidence="11"/>
<keyword evidence="9 11" id="KW-0234">DNA repair</keyword>
<keyword evidence="2 11" id="KW-0547">Nucleotide-binding</keyword>
<dbReference type="NCBIfam" id="TIGR01447">
    <property type="entry name" value="recD"/>
    <property type="match status" value="1"/>
</dbReference>
<proteinExistence type="inferred from homology"/>
<dbReference type="InterPro" id="IPR049550">
    <property type="entry name" value="RecD_N"/>
</dbReference>
<keyword evidence="6 11" id="KW-0269">Exonuclease</keyword>
<comment type="caution">
    <text evidence="13">The sequence shown here is derived from an EMBL/GenBank/DDBJ whole genome shotgun (WGS) entry which is preliminary data.</text>
</comment>
<keyword evidence="3 11" id="KW-0227">DNA damage</keyword>
<evidence type="ECO:0000256" key="4">
    <source>
        <dbReference type="ARBA" id="ARBA00022801"/>
    </source>
</evidence>
<dbReference type="HAMAP" id="MF_01487">
    <property type="entry name" value="RecD"/>
    <property type="match status" value="1"/>
</dbReference>
<dbReference type="InterPro" id="IPR027785">
    <property type="entry name" value="UvrD-like_helicase_C"/>
</dbReference>
<dbReference type="Gene3D" id="3.40.50.300">
    <property type="entry name" value="P-loop containing nucleotide triphosphate hydrolases"/>
    <property type="match status" value="3"/>
</dbReference>
<dbReference type="Pfam" id="PF21185">
    <property type="entry name" value="RecD_N"/>
    <property type="match status" value="1"/>
</dbReference>
<dbReference type="InterPro" id="IPR027417">
    <property type="entry name" value="P-loop_NTPase"/>
</dbReference>
<feature type="binding site" evidence="11">
    <location>
        <begin position="215"/>
        <end position="222"/>
    </location>
    <ligand>
        <name>ATP</name>
        <dbReference type="ChEBI" id="CHEBI:30616"/>
    </ligand>
</feature>
<dbReference type="PANTHER" id="PTHR43788">
    <property type="entry name" value="DNA2/NAM7 HELICASE FAMILY MEMBER"/>
    <property type="match status" value="1"/>
</dbReference>
<gene>
    <name evidence="11 13" type="primary">recD</name>
    <name evidence="13" type="ORF">GCM10009107_12840</name>
</gene>
<keyword evidence="8 11" id="KW-0238">DNA-binding</keyword>
<keyword evidence="14" id="KW-1185">Reference proteome</keyword>
<comment type="subunit">
    <text evidence="11">Heterotrimer of RecB, RecC and RecD. All subunits contribute to DNA-binding.</text>
</comment>
<dbReference type="InterPro" id="IPR006344">
    <property type="entry name" value="RecD"/>
</dbReference>
<evidence type="ECO:0000256" key="6">
    <source>
        <dbReference type="ARBA" id="ARBA00022839"/>
    </source>
</evidence>
<accession>A0ABN1JSN0</accession>
<dbReference type="PANTHER" id="PTHR43788:SF6">
    <property type="entry name" value="DNA HELICASE B"/>
    <property type="match status" value="1"/>
</dbReference>
<dbReference type="Pfam" id="PF13245">
    <property type="entry name" value="AAA_19"/>
    <property type="match status" value="1"/>
</dbReference>
<evidence type="ECO:0000256" key="11">
    <source>
        <dbReference type="HAMAP-Rule" id="MF_01487"/>
    </source>
</evidence>
<evidence type="ECO:0000256" key="5">
    <source>
        <dbReference type="ARBA" id="ARBA00022806"/>
    </source>
</evidence>
<feature type="domain" description="AAA+ ATPase" evidence="12">
    <location>
        <begin position="207"/>
        <end position="372"/>
    </location>
</feature>
<keyword evidence="5 11" id="KW-0347">Helicase</keyword>
<keyword evidence="7 11" id="KW-0067">ATP-binding</keyword>